<organism evidence="1 2">
    <name type="scientific">Caenorhabditis bovis</name>
    <dbReference type="NCBI Taxonomy" id="2654633"/>
    <lineage>
        <taxon>Eukaryota</taxon>
        <taxon>Metazoa</taxon>
        <taxon>Ecdysozoa</taxon>
        <taxon>Nematoda</taxon>
        <taxon>Chromadorea</taxon>
        <taxon>Rhabditida</taxon>
        <taxon>Rhabditina</taxon>
        <taxon>Rhabditomorpha</taxon>
        <taxon>Rhabditoidea</taxon>
        <taxon>Rhabditidae</taxon>
        <taxon>Peloderinae</taxon>
        <taxon>Caenorhabditis</taxon>
    </lineage>
</organism>
<protein>
    <submittedName>
        <fullName evidence="1">Uncharacterized protein</fullName>
    </submittedName>
</protein>
<name>A0A8S1EXI3_9PELO</name>
<comment type="caution">
    <text evidence="1">The sequence shown here is derived from an EMBL/GenBank/DDBJ whole genome shotgun (WGS) entry which is preliminary data.</text>
</comment>
<dbReference type="EMBL" id="CADEPM010000003">
    <property type="protein sequence ID" value="CAB3402707.1"/>
    <property type="molecule type" value="Genomic_DNA"/>
</dbReference>
<sequence>MPKKLAVNGRTVWVEEEDFDDVCEMFKENVTVVDLEKGNGAIHGKARHYLSLSPPDLVQSAEKTWFAAVYAVKKLYLTCGGVSSLGLFKPRICGLSSLGLLKRSLSLPRGRLGVDLKSHNSLKFFARFAIKHAELSDDVFWHLHDSWTKAEKMYRDVYGSCNFRVSEYAQIISDVETFVLKFEAFDRKSLWIEFDKAFISGNNPDVVIRKESHSINLGGSLFKCDYSVFV</sequence>
<keyword evidence="2" id="KW-1185">Reference proteome</keyword>
<evidence type="ECO:0000313" key="2">
    <source>
        <dbReference type="Proteomes" id="UP000494206"/>
    </source>
</evidence>
<dbReference type="AlphaFoldDB" id="A0A8S1EXI3"/>
<dbReference type="OrthoDB" id="5867309at2759"/>
<gene>
    <name evidence="1" type="ORF">CBOVIS_LOCUS5289</name>
</gene>
<evidence type="ECO:0000313" key="1">
    <source>
        <dbReference type="EMBL" id="CAB3402707.1"/>
    </source>
</evidence>
<proteinExistence type="predicted"/>
<accession>A0A8S1EXI3</accession>
<reference evidence="1 2" key="1">
    <citation type="submission" date="2020-04" db="EMBL/GenBank/DDBJ databases">
        <authorList>
            <person name="Laetsch R D."/>
            <person name="Stevens L."/>
            <person name="Kumar S."/>
            <person name="Blaxter L. M."/>
        </authorList>
    </citation>
    <scope>NUCLEOTIDE SEQUENCE [LARGE SCALE GENOMIC DNA]</scope>
</reference>
<dbReference type="Proteomes" id="UP000494206">
    <property type="component" value="Unassembled WGS sequence"/>
</dbReference>